<feature type="region of interest" description="Disordered" evidence="4">
    <location>
        <begin position="871"/>
        <end position="908"/>
    </location>
</feature>
<dbReference type="OrthoDB" id="2219495at2759"/>
<evidence type="ECO:0000256" key="3">
    <source>
        <dbReference type="ARBA" id="ARBA00022833"/>
    </source>
</evidence>
<reference evidence="6 7" key="2">
    <citation type="submission" date="2018-11" db="EMBL/GenBank/DDBJ databases">
        <authorList>
            <consortium name="Pathogen Informatics"/>
        </authorList>
    </citation>
    <scope>NUCLEOTIDE SEQUENCE [LARGE SCALE GENOMIC DNA]</scope>
</reference>
<keyword evidence="1" id="KW-0479">Metal-binding</keyword>
<keyword evidence="3" id="KW-0862">Zinc</keyword>
<gene>
    <name evidence="6" type="ORF">HDID_LOCUS1115</name>
</gene>
<feature type="domain" description="CW-type" evidence="5">
    <location>
        <begin position="31"/>
        <end position="83"/>
    </location>
</feature>
<dbReference type="STRING" id="6216.A0A0R3S9Y7"/>
<organism evidence="8">
    <name type="scientific">Hymenolepis diminuta</name>
    <name type="common">Rat tapeworm</name>
    <dbReference type="NCBI Taxonomy" id="6216"/>
    <lineage>
        <taxon>Eukaryota</taxon>
        <taxon>Metazoa</taxon>
        <taxon>Spiralia</taxon>
        <taxon>Lophotrochozoa</taxon>
        <taxon>Platyhelminthes</taxon>
        <taxon>Cestoda</taxon>
        <taxon>Eucestoda</taxon>
        <taxon>Cyclophyllidea</taxon>
        <taxon>Hymenolepididae</taxon>
        <taxon>Hymenolepis</taxon>
    </lineage>
</organism>
<feature type="compositionally biased region" description="Basic and acidic residues" evidence="4">
    <location>
        <begin position="875"/>
        <end position="890"/>
    </location>
</feature>
<dbReference type="WBParaSite" id="HDID_0000111401-mRNA-1">
    <property type="protein sequence ID" value="HDID_0000111401-mRNA-1"/>
    <property type="gene ID" value="HDID_0000111401"/>
</dbReference>
<evidence type="ECO:0000256" key="1">
    <source>
        <dbReference type="ARBA" id="ARBA00022723"/>
    </source>
</evidence>
<dbReference type="AlphaFoldDB" id="A0A0R3S9Y7"/>
<evidence type="ECO:0000313" key="6">
    <source>
        <dbReference type="EMBL" id="VDL18576.1"/>
    </source>
</evidence>
<name>A0A0R3S9Y7_HYMDI</name>
<dbReference type="EMBL" id="UYSG01000188">
    <property type="protein sequence ID" value="VDL18576.1"/>
    <property type="molecule type" value="Genomic_DNA"/>
</dbReference>
<sequence length="908" mass="103709">MRLRFWEASFAEYPGADTLNNGRLVYEYIITNLLPLWRKCCQCSKWRQIPIEFSFKQGLTKSRFVCSDISEMVSCDCPEDRRAAAVPEIFRQNKFNPRLPGLLMKSPLSFLCSQYPPLLLGIAPPELFSEEDWDRFCQSSKRFVEFRLPFSEPQDGRSIPGVWNPVSCFRWETMTYPHLMRYGQLYQAVRNTIVYLWNSGKFDIIIAEEVAKFIFIRGLIRIMVVDEWLPNFILHFTDRCLINVGRCIEPKQTDEEIGRRYVIVGPIDLKTAAVYRQIINSLEIRSLNEGSSVLYSTLSNLPHTPEFSSSLFTEQLMIPIRTFDFPISNHVVAPINNYAMIFAKQMNLRTKPEELPVLFQRGADGTVRIYPDHLEQSRSLVNQLFYITIKKNQPDEPSESNSIQGLIDTRLAALILELDTPTELPVDLRLIEYCYACIEEHLTELILSSEDETGPTTSCLDELFPADICRYLQSKGPGFYPYTLKALSNQYAPQEFTEPGAHHTITKGLGPSKEVENIVRGIVATPVLCTLDCGNSVLHKTDSVIVTIPTSRIRIVFCDNPTEEALKSHQEEQDSGKLRIFLPHNFRVSVPKRSELEIPASICSPSSNIPVYMSVTLMYEEPWWRPLLYTAGTWEKMNLCYQSIDLDEVPYEFSEAPKYFAFVPKSRKDRGFCHYFRDISPPDSNCGIIQTCIIGSHLRNDWASNDSECANLVDKHLKHTLATNSRRTGILLEYYVKRLYKSTVINDANCAPEVEIKSANPDLLDKTRTVASNMDNFGDVYLTDSEFVVDGGWWHMLSEKTSIHVLPELTAACGLTKPIQNELFALDVLSREVLTGLKWAKYVLSDLMSNETLQRNIPLADSDCEEWSIFEEGGESEHEASDAARIETPPKRPPSPLLEIEMESKYPC</sequence>
<protein>
    <submittedName>
        <fullName evidence="8">CW-type domain-containing protein</fullName>
    </submittedName>
</protein>
<accession>A0A0R3S9Y7</accession>
<dbReference type="Proteomes" id="UP000274504">
    <property type="component" value="Unassembled WGS sequence"/>
</dbReference>
<dbReference type="PROSITE" id="PS51050">
    <property type="entry name" value="ZF_CW"/>
    <property type="match status" value="1"/>
</dbReference>
<evidence type="ECO:0000313" key="7">
    <source>
        <dbReference type="Proteomes" id="UP000274504"/>
    </source>
</evidence>
<evidence type="ECO:0000259" key="5">
    <source>
        <dbReference type="PROSITE" id="PS51050"/>
    </source>
</evidence>
<evidence type="ECO:0000313" key="8">
    <source>
        <dbReference type="WBParaSite" id="HDID_0000111401-mRNA-1"/>
    </source>
</evidence>
<reference evidence="8" key="1">
    <citation type="submission" date="2017-02" db="UniProtKB">
        <authorList>
            <consortium name="WormBaseParasite"/>
        </authorList>
    </citation>
    <scope>IDENTIFICATION</scope>
</reference>
<evidence type="ECO:0000256" key="4">
    <source>
        <dbReference type="SAM" id="MobiDB-lite"/>
    </source>
</evidence>
<keyword evidence="2" id="KW-0863">Zinc-finger</keyword>
<dbReference type="GO" id="GO:0008270">
    <property type="term" value="F:zinc ion binding"/>
    <property type="evidence" value="ECO:0007669"/>
    <property type="project" value="UniProtKB-KW"/>
</dbReference>
<dbReference type="InterPro" id="IPR011124">
    <property type="entry name" value="Znf_CW"/>
</dbReference>
<proteinExistence type="predicted"/>
<evidence type="ECO:0000256" key="2">
    <source>
        <dbReference type="ARBA" id="ARBA00022771"/>
    </source>
</evidence>